<evidence type="ECO:0000313" key="1">
    <source>
        <dbReference type="EMBL" id="JAC35919.1"/>
    </source>
</evidence>
<protein>
    <submittedName>
        <fullName evidence="1">Uncharacterized protein</fullName>
    </submittedName>
</protein>
<reference evidence="1" key="1">
    <citation type="journal article" date="2014" name="BMC Genomics">
        <title>Characterizing the developmental transcriptome of the oriental fruit fly, Bactrocera dorsalis (Diptera: Tephritidae) through comparative genomic analysis with Drosophila melanogaster utilizing modENCODE datasets.</title>
        <authorList>
            <person name="Geib S.M."/>
            <person name="Calla B."/>
            <person name="Hall B."/>
            <person name="Hou S."/>
            <person name="Manoukis N.C."/>
        </authorList>
    </citation>
    <scope>NUCLEOTIDE SEQUENCE</scope>
    <source>
        <strain evidence="1">Punador</strain>
    </source>
</reference>
<name>A0A034V074_BACDO</name>
<sequence length="104" mass="12299">NVDDLQYVLILMNETVRLQHYSKTIWSYVKLDAANAECGRISVAFSGVYQKRRPQRQQQQQCTYDTCWPSANCALLLPARWLYLTAICVSSRCWVCLLWRRRYC</sequence>
<accession>A0A034V074</accession>
<organism evidence="1">
    <name type="scientific">Bactrocera dorsalis</name>
    <name type="common">Oriental fruit fly</name>
    <name type="synonym">Dacus dorsalis</name>
    <dbReference type="NCBI Taxonomy" id="27457"/>
    <lineage>
        <taxon>Eukaryota</taxon>
        <taxon>Metazoa</taxon>
        <taxon>Ecdysozoa</taxon>
        <taxon>Arthropoda</taxon>
        <taxon>Hexapoda</taxon>
        <taxon>Insecta</taxon>
        <taxon>Pterygota</taxon>
        <taxon>Neoptera</taxon>
        <taxon>Endopterygota</taxon>
        <taxon>Diptera</taxon>
        <taxon>Brachycera</taxon>
        <taxon>Muscomorpha</taxon>
        <taxon>Tephritoidea</taxon>
        <taxon>Tephritidae</taxon>
        <taxon>Bactrocera</taxon>
        <taxon>Bactrocera</taxon>
    </lineage>
</organism>
<dbReference type="AlphaFoldDB" id="A0A034V074"/>
<proteinExistence type="predicted"/>
<feature type="non-terminal residue" evidence="1">
    <location>
        <position position="1"/>
    </location>
</feature>
<dbReference type="EMBL" id="GAKP01023035">
    <property type="protein sequence ID" value="JAC35919.1"/>
    <property type="molecule type" value="Transcribed_RNA"/>
</dbReference>